<comment type="caution">
    <text evidence="3">The sequence shown here is derived from an EMBL/GenBank/DDBJ whole genome shotgun (WGS) entry which is preliminary data.</text>
</comment>
<proteinExistence type="predicted"/>
<dbReference type="GO" id="GO:0009451">
    <property type="term" value="P:RNA modification"/>
    <property type="evidence" value="ECO:0007669"/>
    <property type="project" value="InterPro"/>
</dbReference>
<organism evidence="3 4">
    <name type="scientific">Acacia crassicarpa</name>
    <name type="common">northern wattle</name>
    <dbReference type="NCBI Taxonomy" id="499986"/>
    <lineage>
        <taxon>Eukaryota</taxon>
        <taxon>Viridiplantae</taxon>
        <taxon>Streptophyta</taxon>
        <taxon>Embryophyta</taxon>
        <taxon>Tracheophyta</taxon>
        <taxon>Spermatophyta</taxon>
        <taxon>Magnoliopsida</taxon>
        <taxon>eudicotyledons</taxon>
        <taxon>Gunneridae</taxon>
        <taxon>Pentapetalae</taxon>
        <taxon>rosids</taxon>
        <taxon>fabids</taxon>
        <taxon>Fabales</taxon>
        <taxon>Fabaceae</taxon>
        <taxon>Caesalpinioideae</taxon>
        <taxon>mimosoid clade</taxon>
        <taxon>Acacieae</taxon>
        <taxon>Acacia</taxon>
    </lineage>
</organism>
<dbReference type="NCBIfam" id="TIGR00756">
    <property type="entry name" value="PPR"/>
    <property type="match status" value="3"/>
</dbReference>
<dbReference type="Pfam" id="PF12854">
    <property type="entry name" value="PPR_1"/>
    <property type="match status" value="1"/>
</dbReference>
<evidence type="ECO:0000313" key="3">
    <source>
        <dbReference type="EMBL" id="KAK4261328.1"/>
    </source>
</evidence>
<dbReference type="Pfam" id="PF13041">
    <property type="entry name" value="PPR_2"/>
    <property type="match status" value="3"/>
</dbReference>
<feature type="repeat" description="PPR" evidence="2">
    <location>
        <begin position="481"/>
        <end position="515"/>
    </location>
</feature>
<dbReference type="GO" id="GO:0099402">
    <property type="term" value="P:plant organ development"/>
    <property type="evidence" value="ECO:0007669"/>
    <property type="project" value="UniProtKB-ARBA"/>
</dbReference>
<dbReference type="EMBL" id="JAWXYG010000010">
    <property type="protein sequence ID" value="KAK4261328.1"/>
    <property type="molecule type" value="Genomic_DNA"/>
</dbReference>
<dbReference type="GO" id="GO:0003723">
    <property type="term" value="F:RNA binding"/>
    <property type="evidence" value="ECO:0007669"/>
    <property type="project" value="InterPro"/>
</dbReference>
<dbReference type="PANTHER" id="PTHR47926">
    <property type="entry name" value="PENTATRICOPEPTIDE REPEAT-CONTAINING PROTEIN"/>
    <property type="match status" value="1"/>
</dbReference>
<dbReference type="Gene3D" id="1.25.40.10">
    <property type="entry name" value="Tetratricopeptide repeat domain"/>
    <property type="match status" value="5"/>
</dbReference>
<accession>A0AAE1J3F6</accession>
<dbReference type="InterPro" id="IPR046960">
    <property type="entry name" value="PPR_At4g14850-like_plant"/>
</dbReference>
<dbReference type="Proteomes" id="UP001293593">
    <property type="component" value="Unassembled WGS sequence"/>
</dbReference>
<dbReference type="FunFam" id="1.25.40.10:FF:000158">
    <property type="entry name" value="pentatricopeptide repeat-containing protein At2g33680"/>
    <property type="match status" value="1"/>
</dbReference>
<evidence type="ECO:0000313" key="4">
    <source>
        <dbReference type="Proteomes" id="UP001293593"/>
    </source>
</evidence>
<feature type="repeat" description="PPR" evidence="2">
    <location>
        <begin position="276"/>
        <end position="310"/>
    </location>
</feature>
<dbReference type="InterPro" id="IPR002885">
    <property type="entry name" value="PPR_rpt"/>
</dbReference>
<dbReference type="AlphaFoldDB" id="A0AAE1J3F6"/>
<feature type="repeat" description="PPR" evidence="2">
    <location>
        <begin position="70"/>
        <end position="104"/>
    </location>
</feature>
<evidence type="ECO:0000256" key="2">
    <source>
        <dbReference type="PROSITE-ProRule" id="PRU00708"/>
    </source>
</evidence>
<keyword evidence="1" id="KW-0677">Repeat</keyword>
<dbReference type="InterPro" id="IPR011990">
    <property type="entry name" value="TPR-like_helical_dom_sf"/>
</dbReference>
<sequence>MQKAKLLCFNRVIPSKFANYRFAASNNCLLSSDKTSSDYIYTKNREINNLIVSKNLHKAIEVFNNMPVRDVVTYNLLISGHSKYGLSNQALHLYAEMSLLGMRESASTFSSVIGVCNSDAGFYTEGIQVHCRVVKLGFDLNVFVVGAIIDFYMRMGLSRVALKVFDELPQRNLAVWNIMLRGLTELGRMEEDDLLGFQIQMESESVEPNGLTYCYLLRGCSNLRLLYEGKKIQSRILKLALVESNIYVANALVDFYSACGCLVEARKSFEAIPIEDVISWNSLVSVYVENHLLLDALELFTTMQLWGQRPSIRSLVGFLNFSSRVKNINLGKRIHCYVLKLGFDTESVHVQSSLIDMYGKCRDIDSSIAIFECLPEKTLQCCNSLMTSLSQCNATEDAAELFGLMMDEGIKPDEITLSTTLKALSVSASQNFTSSQLLHCLALKSGFEEDIAVACSLIDAYSRFGHVELSRHIFETLDSPNAICFTSMINGFSRNGMGREGLELLQAMVEKGLKPDKVTFLCVLVGCSHSGLVDEGRLVLNSMKSLHGVNPDRQHFSCMVDLLCRAGLLYEAEELLQKAPGEGDCAMWCSLLRSCRVHKNEVVGRKVATIIMDLGPDDPAVWLQASQFYSEIGDFDASMQIRELALARKMMWEIGRSLIEIKH</sequence>
<evidence type="ECO:0008006" key="5">
    <source>
        <dbReference type="Google" id="ProtNLM"/>
    </source>
</evidence>
<reference evidence="3" key="1">
    <citation type="submission" date="2023-10" db="EMBL/GenBank/DDBJ databases">
        <title>Chromosome-level genome of the transformable northern wattle, Acacia crassicarpa.</title>
        <authorList>
            <person name="Massaro I."/>
            <person name="Sinha N.R."/>
            <person name="Poethig S."/>
            <person name="Leichty A.R."/>
        </authorList>
    </citation>
    <scope>NUCLEOTIDE SEQUENCE</scope>
    <source>
        <strain evidence="3">Acra3RX</strain>
        <tissue evidence="3">Leaf</tissue>
    </source>
</reference>
<feature type="repeat" description="PPR" evidence="2">
    <location>
        <begin position="172"/>
        <end position="208"/>
    </location>
</feature>
<dbReference type="PANTHER" id="PTHR47926:SF442">
    <property type="entry name" value="PUTATIVE-RELATED"/>
    <property type="match status" value="1"/>
</dbReference>
<evidence type="ECO:0000256" key="1">
    <source>
        <dbReference type="ARBA" id="ARBA00022737"/>
    </source>
</evidence>
<dbReference type="Pfam" id="PF01535">
    <property type="entry name" value="PPR"/>
    <property type="match status" value="3"/>
</dbReference>
<gene>
    <name evidence="3" type="ORF">QN277_004341</name>
</gene>
<dbReference type="SUPFAM" id="SSF48452">
    <property type="entry name" value="TPR-like"/>
    <property type="match status" value="1"/>
</dbReference>
<protein>
    <recommendedName>
        <fullName evidence="5">Pentatricopeptide repeat-containing protein</fullName>
    </recommendedName>
</protein>
<keyword evidence="4" id="KW-1185">Reference proteome</keyword>
<dbReference type="PROSITE" id="PS51375">
    <property type="entry name" value="PPR"/>
    <property type="match status" value="5"/>
</dbReference>
<name>A0AAE1J3F6_9FABA</name>
<feature type="repeat" description="PPR" evidence="2">
    <location>
        <begin position="378"/>
        <end position="412"/>
    </location>
</feature>